<evidence type="ECO:0000313" key="2">
    <source>
        <dbReference type="Proteomes" id="UP000223366"/>
    </source>
</evidence>
<name>A0A9X7GFU6_BACTU</name>
<organism evidence="1 2">
    <name type="scientific">Bacillus thuringiensis</name>
    <dbReference type="NCBI Taxonomy" id="1428"/>
    <lineage>
        <taxon>Bacteria</taxon>
        <taxon>Bacillati</taxon>
        <taxon>Bacillota</taxon>
        <taxon>Bacilli</taxon>
        <taxon>Bacillales</taxon>
        <taxon>Bacillaceae</taxon>
        <taxon>Bacillus</taxon>
        <taxon>Bacillus cereus group</taxon>
    </lineage>
</organism>
<evidence type="ECO:0000313" key="1">
    <source>
        <dbReference type="EMBL" id="PFV35750.1"/>
    </source>
</evidence>
<protein>
    <submittedName>
        <fullName evidence="1">Uncharacterized protein</fullName>
    </submittedName>
</protein>
<dbReference type="RefSeq" id="WP_098685604.1">
    <property type="nucleotide sequence ID" value="NZ_NVDU01000003.1"/>
</dbReference>
<dbReference type="Proteomes" id="UP000223366">
    <property type="component" value="Unassembled WGS sequence"/>
</dbReference>
<dbReference type="EMBL" id="NVDU01000003">
    <property type="protein sequence ID" value="PFV35750.1"/>
    <property type="molecule type" value="Genomic_DNA"/>
</dbReference>
<proteinExistence type="predicted"/>
<dbReference type="AlphaFoldDB" id="A0A9X7GFU6"/>
<sequence length="228" mass="26465">MTKIYEAFEEEAKGLNITELMGDMSSMLDSYNQEKGYTPTVHDELRVRNLMLAYKYTEKEMDRLTLLKAAVMADWDKRIQAKKKDMEGIKGLVDNYIRNVNQGKKLSLDVGTVTMKKQGHKVKLKGDAEAQAREFLNHHKLLESYLKPAPLDVTLLQNAYMHQFNQQVEQEAAKRIEKEKEEKGKITKKREKEIALAVEEEMKPGFIESLPDFFDYIPEEQKLSITMK</sequence>
<comment type="caution">
    <text evidence="1">The sequence shown here is derived from an EMBL/GenBank/DDBJ whole genome shotgun (WGS) entry which is preliminary data.</text>
</comment>
<gene>
    <name evidence="1" type="ORF">COK99_01635</name>
</gene>
<accession>A0A9X7GFU6</accession>
<reference evidence="1 2" key="1">
    <citation type="submission" date="2017-09" db="EMBL/GenBank/DDBJ databases">
        <title>Large-scale bioinformatics analysis of Bacillus genomes uncovers conserved roles of natural products in bacterial physiology.</title>
        <authorList>
            <consortium name="Agbiome Team Llc"/>
            <person name="Bleich R.M."/>
            <person name="Grubbs K.J."/>
            <person name="Santa Maria K.C."/>
            <person name="Allen S.E."/>
            <person name="Farag S."/>
            <person name="Shank E.A."/>
            <person name="Bowers A."/>
        </authorList>
    </citation>
    <scope>NUCLEOTIDE SEQUENCE [LARGE SCALE GENOMIC DNA]</scope>
    <source>
        <strain evidence="1 2">AFS060060</strain>
    </source>
</reference>